<name>A0AAU9KBD7_9CILI</name>
<evidence type="ECO:0000313" key="2">
    <source>
        <dbReference type="Proteomes" id="UP001162131"/>
    </source>
</evidence>
<organism evidence="1 2">
    <name type="scientific">Blepharisma stoltei</name>
    <dbReference type="NCBI Taxonomy" id="1481888"/>
    <lineage>
        <taxon>Eukaryota</taxon>
        <taxon>Sar</taxon>
        <taxon>Alveolata</taxon>
        <taxon>Ciliophora</taxon>
        <taxon>Postciliodesmatophora</taxon>
        <taxon>Heterotrichea</taxon>
        <taxon>Heterotrichida</taxon>
        <taxon>Blepharismidae</taxon>
        <taxon>Blepharisma</taxon>
    </lineage>
</organism>
<evidence type="ECO:0000313" key="1">
    <source>
        <dbReference type="EMBL" id="CAG9334785.1"/>
    </source>
</evidence>
<dbReference type="Proteomes" id="UP001162131">
    <property type="component" value="Unassembled WGS sequence"/>
</dbReference>
<dbReference type="AlphaFoldDB" id="A0AAU9KBD7"/>
<keyword evidence="2" id="KW-1185">Reference proteome</keyword>
<proteinExistence type="predicted"/>
<sequence>MGFGQSFMSCRNKSAYQKDHSKRSLKLRQACRDYANTFNTKTSLYLLCGMKDQSSLFIYDTESDSKKTLIWKIIEHTHYYR</sequence>
<protein>
    <submittedName>
        <fullName evidence="1">Uncharacterized protein</fullName>
    </submittedName>
</protein>
<comment type="caution">
    <text evidence="1">The sequence shown here is derived from an EMBL/GenBank/DDBJ whole genome shotgun (WGS) entry which is preliminary data.</text>
</comment>
<gene>
    <name evidence="1" type="ORF">BSTOLATCC_MIC62370</name>
</gene>
<dbReference type="EMBL" id="CAJZBQ010000060">
    <property type="protein sequence ID" value="CAG9334785.1"/>
    <property type="molecule type" value="Genomic_DNA"/>
</dbReference>
<accession>A0AAU9KBD7</accession>
<reference evidence="1" key="1">
    <citation type="submission" date="2021-09" db="EMBL/GenBank/DDBJ databases">
        <authorList>
            <consortium name="AG Swart"/>
            <person name="Singh M."/>
            <person name="Singh A."/>
            <person name="Seah K."/>
            <person name="Emmerich C."/>
        </authorList>
    </citation>
    <scope>NUCLEOTIDE SEQUENCE</scope>
    <source>
        <strain evidence="1">ATCC30299</strain>
    </source>
</reference>